<proteinExistence type="predicted"/>
<evidence type="ECO:0000313" key="1">
    <source>
        <dbReference type="EMBL" id="HJA98774.1"/>
    </source>
</evidence>
<evidence type="ECO:0000313" key="2">
    <source>
        <dbReference type="Proteomes" id="UP000824259"/>
    </source>
</evidence>
<dbReference type="AlphaFoldDB" id="A0A9D2IC77"/>
<comment type="caution">
    <text evidence="1">The sequence shown here is derived from an EMBL/GenBank/DDBJ whole genome shotgun (WGS) entry which is preliminary data.</text>
</comment>
<accession>A0A9D2IC77</accession>
<sequence length="157" mass="17265">MPQLLTPQEVIDLAFHDSGYFPAEAIGTADITAAEMRYLIPVTGEALWQELIDGAYPDLRSNYAAPAAALAVRLLVQPSLDIRPGIGGTVTPHTSVAQPPDREQLLAARRSLRTRLTTLLESLSDHLDRHAADYPEYDPKQNILHRMLIGGGFVLKR</sequence>
<dbReference type="Pfam" id="PF20459">
    <property type="entry name" value="DUF6712"/>
    <property type="match status" value="1"/>
</dbReference>
<name>A0A9D2IC77_9BACT</name>
<dbReference type="Proteomes" id="UP000824259">
    <property type="component" value="Unassembled WGS sequence"/>
</dbReference>
<gene>
    <name evidence="1" type="ORF">H9779_04130</name>
</gene>
<reference evidence="1" key="2">
    <citation type="submission" date="2021-04" db="EMBL/GenBank/DDBJ databases">
        <authorList>
            <person name="Gilroy R."/>
        </authorList>
    </citation>
    <scope>NUCLEOTIDE SEQUENCE</scope>
    <source>
        <strain evidence="1">CHK169-11906</strain>
    </source>
</reference>
<reference evidence="1" key="1">
    <citation type="journal article" date="2021" name="PeerJ">
        <title>Extensive microbial diversity within the chicken gut microbiome revealed by metagenomics and culture.</title>
        <authorList>
            <person name="Gilroy R."/>
            <person name="Ravi A."/>
            <person name="Getino M."/>
            <person name="Pursley I."/>
            <person name="Horton D.L."/>
            <person name="Alikhan N.F."/>
            <person name="Baker D."/>
            <person name="Gharbi K."/>
            <person name="Hall N."/>
            <person name="Watson M."/>
            <person name="Adriaenssens E.M."/>
            <person name="Foster-Nyarko E."/>
            <person name="Jarju S."/>
            <person name="Secka A."/>
            <person name="Antonio M."/>
            <person name="Oren A."/>
            <person name="Chaudhuri R.R."/>
            <person name="La Ragione R."/>
            <person name="Hildebrand F."/>
            <person name="Pallen M.J."/>
        </authorList>
    </citation>
    <scope>NUCLEOTIDE SEQUENCE</scope>
    <source>
        <strain evidence="1">CHK169-11906</strain>
    </source>
</reference>
<dbReference type="InterPro" id="IPR046558">
    <property type="entry name" value="DUF6712"/>
</dbReference>
<organism evidence="1 2">
    <name type="scientific">Candidatus Alistipes avicola</name>
    <dbReference type="NCBI Taxonomy" id="2838432"/>
    <lineage>
        <taxon>Bacteria</taxon>
        <taxon>Pseudomonadati</taxon>
        <taxon>Bacteroidota</taxon>
        <taxon>Bacteroidia</taxon>
        <taxon>Bacteroidales</taxon>
        <taxon>Rikenellaceae</taxon>
        <taxon>Alistipes</taxon>
    </lineage>
</organism>
<protein>
    <submittedName>
        <fullName evidence="1">Uncharacterized protein</fullName>
    </submittedName>
</protein>
<dbReference type="EMBL" id="DWYR01000011">
    <property type="protein sequence ID" value="HJA98774.1"/>
    <property type="molecule type" value="Genomic_DNA"/>
</dbReference>